<comment type="subcellular location">
    <subcellularLocation>
        <location evidence="1">Nucleus</location>
    </subcellularLocation>
</comment>
<feature type="compositionally biased region" description="Polar residues" evidence="8">
    <location>
        <begin position="1"/>
        <end position="11"/>
    </location>
</feature>
<dbReference type="PANTHER" id="PTHR16515:SF57">
    <property type="entry name" value="ZINC FINGER PROTEIN 154-LIKE"/>
    <property type="match status" value="1"/>
</dbReference>
<sequence length="440" mass="49301">MLQAGYSSHQPHTLPLPMSQPPIPVSVRMQQMQQERERQVAKPLELQARQQAQLMQQSQPVQQSQSVQQSQPMQQSQQMQQSQPVQQSQPMQQSSSQPLQLQFQPQQQYLQSQQQFLQPQMVVPYRTPYTYNYGVPVLPPPPYSAPGQMVYGALPARRYSEQSLGISSAGVPFRSIVRKPGSEPVPSIDGKHVNNLQRSESRLSVASVNTQPAVSAQRPITSFPITRASSTSQTQLRTSPIQHSYQSQQLSPYPYQPYGADGPYMHPVAYGAAPDPYYAYTGQPPVQPGYASPPYVGRGNVYPGGLVPNSLQRVVIPPSGSPAVAERPRAISKRRSTTSRKNRSCSICHKVFNRPSGLRIHMHTHTGGEALVCEWKNCGKRFSVRSNMLRHMLIHRREERRKKIRNKDSRQPKKEAAAEKDGKKALLDYAADAKAARTEH</sequence>
<evidence type="ECO:0000256" key="7">
    <source>
        <dbReference type="PROSITE-ProRule" id="PRU00042"/>
    </source>
</evidence>
<organism evidence="10 11">
    <name type="scientific">Dekkera bruxellensis</name>
    <name type="common">Brettanomyces custersii</name>
    <dbReference type="NCBI Taxonomy" id="5007"/>
    <lineage>
        <taxon>Eukaryota</taxon>
        <taxon>Fungi</taxon>
        <taxon>Dikarya</taxon>
        <taxon>Ascomycota</taxon>
        <taxon>Saccharomycotina</taxon>
        <taxon>Pichiomycetes</taxon>
        <taxon>Pichiales</taxon>
        <taxon>Pichiaceae</taxon>
        <taxon>Brettanomyces</taxon>
    </lineage>
</organism>
<dbReference type="InterPro" id="IPR013087">
    <property type="entry name" value="Znf_C2H2_type"/>
</dbReference>
<dbReference type="InterPro" id="IPR036236">
    <property type="entry name" value="Znf_C2H2_sf"/>
</dbReference>
<dbReference type="GO" id="GO:0010468">
    <property type="term" value="P:regulation of gene expression"/>
    <property type="evidence" value="ECO:0007669"/>
    <property type="project" value="TreeGrafter"/>
</dbReference>
<comment type="caution">
    <text evidence="10">The sequence shown here is derived from an EMBL/GenBank/DDBJ whole genome shotgun (WGS) entry which is preliminary data.</text>
</comment>
<keyword evidence="3" id="KW-0677">Repeat</keyword>
<dbReference type="AlphaFoldDB" id="A0A8H6BJ58"/>
<dbReference type="EMBL" id="JABCYN010000023">
    <property type="protein sequence ID" value="KAF6012736.1"/>
    <property type="molecule type" value="Genomic_DNA"/>
</dbReference>
<keyword evidence="2" id="KW-0479">Metal-binding</keyword>
<protein>
    <recommendedName>
        <fullName evidence="9">C2H2-type domain-containing protein</fullName>
    </recommendedName>
</protein>
<evidence type="ECO:0000256" key="6">
    <source>
        <dbReference type="ARBA" id="ARBA00023242"/>
    </source>
</evidence>
<evidence type="ECO:0000313" key="10">
    <source>
        <dbReference type="EMBL" id="KAF6012736.1"/>
    </source>
</evidence>
<dbReference type="GO" id="GO:0008270">
    <property type="term" value="F:zinc ion binding"/>
    <property type="evidence" value="ECO:0007669"/>
    <property type="project" value="UniProtKB-KW"/>
</dbReference>
<evidence type="ECO:0000256" key="2">
    <source>
        <dbReference type="ARBA" id="ARBA00022723"/>
    </source>
</evidence>
<feature type="compositionally biased region" description="Basic residues" evidence="8">
    <location>
        <begin position="330"/>
        <end position="342"/>
    </location>
</feature>
<dbReference type="GO" id="GO:0005634">
    <property type="term" value="C:nucleus"/>
    <property type="evidence" value="ECO:0007669"/>
    <property type="project" value="UniProtKB-SubCell"/>
</dbReference>
<feature type="domain" description="C2H2-type" evidence="9">
    <location>
        <begin position="371"/>
        <end position="400"/>
    </location>
</feature>
<feature type="compositionally biased region" description="Low complexity" evidence="8">
    <location>
        <begin position="50"/>
        <end position="104"/>
    </location>
</feature>
<dbReference type="PANTHER" id="PTHR16515">
    <property type="entry name" value="PR DOMAIN ZINC FINGER PROTEIN"/>
    <property type="match status" value="1"/>
</dbReference>
<dbReference type="InterPro" id="IPR050331">
    <property type="entry name" value="Zinc_finger"/>
</dbReference>
<keyword evidence="4 7" id="KW-0863">Zinc-finger</keyword>
<reference evidence="10 11" key="1">
    <citation type="journal article" date="2020" name="Appl. Microbiol. Biotechnol.">
        <title>Targeted gene deletion in Brettanomyces bruxellensis with an expression-free CRISPR-Cas9 system.</title>
        <authorList>
            <person name="Varela C."/>
            <person name="Bartel C."/>
            <person name="Onetto C."/>
            <person name="Borneman A."/>
        </authorList>
    </citation>
    <scope>NUCLEOTIDE SEQUENCE [LARGE SCALE GENOMIC DNA]</scope>
    <source>
        <strain evidence="10 11">AWRI1613</strain>
    </source>
</reference>
<gene>
    <name evidence="10" type="ORF">HII12_002258</name>
</gene>
<keyword evidence="5" id="KW-0862">Zinc</keyword>
<feature type="domain" description="C2H2-type" evidence="9">
    <location>
        <begin position="343"/>
        <end position="370"/>
    </location>
</feature>
<name>A0A8H6BJ58_DEKBR</name>
<evidence type="ECO:0000256" key="5">
    <source>
        <dbReference type="ARBA" id="ARBA00022833"/>
    </source>
</evidence>
<accession>A0A8H6BJ58</accession>
<dbReference type="Proteomes" id="UP000568158">
    <property type="component" value="Unassembled WGS sequence"/>
</dbReference>
<evidence type="ECO:0000313" key="11">
    <source>
        <dbReference type="Proteomes" id="UP000568158"/>
    </source>
</evidence>
<feature type="compositionally biased region" description="Basic and acidic residues" evidence="8">
    <location>
        <begin position="406"/>
        <end position="424"/>
    </location>
</feature>
<evidence type="ECO:0000256" key="3">
    <source>
        <dbReference type="ARBA" id="ARBA00022737"/>
    </source>
</evidence>
<evidence type="ECO:0000256" key="4">
    <source>
        <dbReference type="ARBA" id="ARBA00022771"/>
    </source>
</evidence>
<dbReference type="Pfam" id="PF00096">
    <property type="entry name" value="zf-C2H2"/>
    <property type="match status" value="2"/>
</dbReference>
<feature type="region of interest" description="Disordered" evidence="8">
    <location>
        <begin position="318"/>
        <end position="342"/>
    </location>
</feature>
<dbReference type="SMART" id="SM00355">
    <property type="entry name" value="ZnF_C2H2"/>
    <property type="match status" value="2"/>
</dbReference>
<evidence type="ECO:0000259" key="9">
    <source>
        <dbReference type="PROSITE" id="PS50157"/>
    </source>
</evidence>
<keyword evidence="6" id="KW-0539">Nucleus</keyword>
<feature type="region of interest" description="Disordered" evidence="8">
    <location>
        <begin position="1"/>
        <end position="104"/>
    </location>
</feature>
<proteinExistence type="predicted"/>
<evidence type="ECO:0000256" key="8">
    <source>
        <dbReference type="SAM" id="MobiDB-lite"/>
    </source>
</evidence>
<feature type="region of interest" description="Disordered" evidence="8">
    <location>
        <begin position="400"/>
        <end position="424"/>
    </location>
</feature>
<dbReference type="PROSITE" id="PS50157">
    <property type="entry name" value="ZINC_FINGER_C2H2_2"/>
    <property type="match status" value="2"/>
</dbReference>
<dbReference type="Gene3D" id="3.30.160.60">
    <property type="entry name" value="Classic Zinc Finger"/>
    <property type="match status" value="2"/>
</dbReference>
<dbReference type="SUPFAM" id="SSF57667">
    <property type="entry name" value="beta-beta-alpha zinc fingers"/>
    <property type="match status" value="1"/>
</dbReference>
<dbReference type="PROSITE" id="PS00028">
    <property type="entry name" value="ZINC_FINGER_C2H2_1"/>
    <property type="match status" value="2"/>
</dbReference>
<evidence type="ECO:0000256" key="1">
    <source>
        <dbReference type="ARBA" id="ARBA00004123"/>
    </source>
</evidence>